<protein>
    <recommendedName>
        <fullName evidence="3">Water stress and hypersensitive response domain-containing protein</fullName>
    </recommendedName>
</protein>
<accession>A0ABN6MT76</accession>
<evidence type="ECO:0000313" key="4">
    <source>
        <dbReference type="EMBL" id="BDG04136.1"/>
    </source>
</evidence>
<organism evidence="4 5">
    <name type="scientific">Anaeromyxobacter oryzae</name>
    <dbReference type="NCBI Taxonomy" id="2918170"/>
    <lineage>
        <taxon>Bacteria</taxon>
        <taxon>Pseudomonadati</taxon>
        <taxon>Myxococcota</taxon>
        <taxon>Myxococcia</taxon>
        <taxon>Myxococcales</taxon>
        <taxon>Cystobacterineae</taxon>
        <taxon>Anaeromyxobacteraceae</taxon>
        <taxon>Anaeromyxobacter</taxon>
    </lineage>
</organism>
<dbReference type="InterPro" id="IPR013990">
    <property type="entry name" value="WHy-dom"/>
</dbReference>
<dbReference type="SUPFAM" id="SSF117070">
    <property type="entry name" value="LEA14-like"/>
    <property type="match status" value="2"/>
</dbReference>
<keyword evidence="2" id="KW-0732">Signal</keyword>
<dbReference type="EMBL" id="AP025591">
    <property type="protein sequence ID" value="BDG04136.1"/>
    <property type="molecule type" value="Genomic_DNA"/>
</dbReference>
<dbReference type="SMART" id="SM00769">
    <property type="entry name" value="WHy"/>
    <property type="match status" value="2"/>
</dbReference>
<dbReference type="RefSeq" id="WP_248352508.1">
    <property type="nucleotide sequence ID" value="NZ_AP025591.1"/>
</dbReference>
<dbReference type="Proteomes" id="UP001162891">
    <property type="component" value="Chromosome"/>
</dbReference>
<feature type="signal peptide" evidence="2">
    <location>
        <begin position="1"/>
        <end position="22"/>
    </location>
</feature>
<evidence type="ECO:0000313" key="5">
    <source>
        <dbReference type="Proteomes" id="UP001162891"/>
    </source>
</evidence>
<evidence type="ECO:0000256" key="2">
    <source>
        <dbReference type="SAM" id="SignalP"/>
    </source>
</evidence>
<evidence type="ECO:0000256" key="1">
    <source>
        <dbReference type="ARBA" id="ARBA00005960"/>
    </source>
</evidence>
<sequence length="279" mass="28776">MRTVRTAALVALVAAAAGCGGARSVPPPPPRAIEPPVFRAEAVLPQAVDAFGVALAVSGRIENPNPFAVPLLRFTWAIDALGARVGAGQAASELVLPAGGTVPVTVPVRLRWADVPGFLGVLATQEALPFTVHGAAWVRDDRGALELPWAQEGSVVLPRLPAVALHDAVLRERNLLQTVVELRVDVTNPNPFPLPTGRLAYDLSVSGVPVAQAAKWSLDAVPPNGQATIVVPVRFSTVGAAAGVLSGAVRGRTDIVLSGRAGYGALEVGLDVRGALLSR</sequence>
<feature type="domain" description="Water stress and hypersensitive response" evidence="3">
    <location>
        <begin position="163"/>
        <end position="279"/>
    </location>
</feature>
<gene>
    <name evidence="4" type="ORF">AMOR_31320</name>
</gene>
<feature type="chain" id="PRO_5045862862" description="Water stress and hypersensitive response domain-containing protein" evidence="2">
    <location>
        <begin position="23"/>
        <end position="279"/>
    </location>
</feature>
<dbReference type="InterPro" id="IPR004864">
    <property type="entry name" value="LEA_2"/>
</dbReference>
<dbReference type="PROSITE" id="PS51257">
    <property type="entry name" value="PROKAR_LIPOPROTEIN"/>
    <property type="match status" value="1"/>
</dbReference>
<dbReference type="InterPro" id="IPR045043">
    <property type="entry name" value="Lea14-like"/>
</dbReference>
<evidence type="ECO:0000259" key="3">
    <source>
        <dbReference type="SMART" id="SM00769"/>
    </source>
</evidence>
<comment type="similarity">
    <text evidence="1">Belongs to the LEA type 2 family.</text>
</comment>
<reference evidence="5" key="1">
    <citation type="journal article" date="2022" name="Int. J. Syst. Evol. Microbiol.">
        <title>Anaeromyxobacter oryzae sp. nov., Anaeromyxobacter diazotrophicus sp. nov. and Anaeromyxobacter paludicola sp. nov., isolated from paddy soils.</title>
        <authorList>
            <person name="Itoh H."/>
            <person name="Xu Z."/>
            <person name="Mise K."/>
            <person name="Masuda Y."/>
            <person name="Ushijima N."/>
            <person name="Hayakawa C."/>
            <person name="Shiratori Y."/>
            <person name="Senoo K."/>
        </authorList>
    </citation>
    <scope>NUCLEOTIDE SEQUENCE [LARGE SCALE GENOMIC DNA]</scope>
    <source>
        <strain evidence="5">Red232</strain>
    </source>
</reference>
<keyword evidence="5" id="KW-1185">Reference proteome</keyword>
<dbReference type="Pfam" id="PF03168">
    <property type="entry name" value="LEA_2"/>
    <property type="match status" value="2"/>
</dbReference>
<proteinExistence type="inferred from homology"/>
<dbReference type="Gene3D" id="2.60.40.1820">
    <property type="match status" value="2"/>
</dbReference>
<name>A0ABN6MT76_9BACT</name>
<dbReference type="PANTHER" id="PTHR31459">
    <property type="match status" value="1"/>
</dbReference>
<feature type="domain" description="Water stress and hypersensitive response" evidence="3">
    <location>
        <begin position="38"/>
        <end position="154"/>
    </location>
</feature>
<dbReference type="PANTHER" id="PTHR31459:SF2">
    <property type="entry name" value="OS03G0843300 PROTEIN"/>
    <property type="match status" value="1"/>
</dbReference>